<name>A0ABQ6JIV1_9ACTN</name>
<evidence type="ECO:0000313" key="4">
    <source>
        <dbReference type="Proteomes" id="UP001157017"/>
    </source>
</evidence>
<feature type="domain" description="Penicillin-binding protein transpeptidase" evidence="2">
    <location>
        <begin position="1"/>
        <end position="82"/>
    </location>
</feature>
<reference evidence="4" key="1">
    <citation type="journal article" date="2019" name="Int. J. Syst. Evol. Microbiol.">
        <title>The Global Catalogue of Microorganisms (GCM) 10K type strain sequencing project: providing services to taxonomists for standard genome sequencing and annotation.</title>
        <authorList>
            <consortium name="The Broad Institute Genomics Platform"/>
            <consortium name="The Broad Institute Genome Sequencing Center for Infectious Disease"/>
            <person name="Wu L."/>
            <person name="Ma J."/>
        </authorList>
    </citation>
    <scope>NUCLEOTIDE SEQUENCE [LARGE SCALE GENOMIC DNA]</scope>
    <source>
        <strain evidence="4">NBRC 108730</strain>
    </source>
</reference>
<sequence>MMQAVVSNGTGTLAQIPGVSVAGKTGTAQQGKGEPPHAWFTAFAPAEDPKVAVAVVVEDGGKAGNEAFGGKVAAPIAKAVMEAVLKS</sequence>
<comment type="caution">
    <text evidence="3">The sequence shown here is derived from an EMBL/GenBank/DDBJ whole genome shotgun (WGS) entry which is preliminary data.</text>
</comment>
<proteinExistence type="predicted"/>
<dbReference type="InterPro" id="IPR001460">
    <property type="entry name" value="PCN-bd_Tpept"/>
</dbReference>
<dbReference type="PANTHER" id="PTHR30627:SF24">
    <property type="entry name" value="PENICILLIN-BINDING PROTEIN 4B"/>
    <property type="match status" value="1"/>
</dbReference>
<dbReference type="Proteomes" id="UP001157017">
    <property type="component" value="Unassembled WGS sequence"/>
</dbReference>
<protein>
    <recommendedName>
        <fullName evidence="2">Penicillin-binding protein transpeptidase domain-containing protein</fullName>
    </recommendedName>
</protein>
<accession>A0ABQ6JIV1</accession>
<dbReference type="InterPro" id="IPR012338">
    <property type="entry name" value="Beta-lactam/transpept-like"/>
</dbReference>
<evidence type="ECO:0000259" key="2">
    <source>
        <dbReference type="Pfam" id="PF00905"/>
    </source>
</evidence>
<gene>
    <name evidence="3" type="ORF">GCM10025868_22840</name>
</gene>
<dbReference type="SUPFAM" id="SSF56601">
    <property type="entry name" value="beta-lactamase/transpeptidase-like"/>
    <property type="match status" value="1"/>
</dbReference>
<dbReference type="EMBL" id="BSUZ01000001">
    <property type="protein sequence ID" value="GMA87034.1"/>
    <property type="molecule type" value="Genomic_DNA"/>
</dbReference>
<keyword evidence="4" id="KW-1185">Reference proteome</keyword>
<evidence type="ECO:0000313" key="3">
    <source>
        <dbReference type="EMBL" id="GMA87034.1"/>
    </source>
</evidence>
<evidence type="ECO:0000256" key="1">
    <source>
        <dbReference type="SAM" id="MobiDB-lite"/>
    </source>
</evidence>
<dbReference type="Gene3D" id="3.40.710.10">
    <property type="entry name" value="DD-peptidase/beta-lactamase superfamily"/>
    <property type="match status" value="1"/>
</dbReference>
<dbReference type="InterPro" id="IPR050515">
    <property type="entry name" value="Beta-lactam/transpept"/>
</dbReference>
<organism evidence="3 4">
    <name type="scientific">Angustibacter aerolatus</name>
    <dbReference type="NCBI Taxonomy" id="1162965"/>
    <lineage>
        <taxon>Bacteria</taxon>
        <taxon>Bacillati</taxon>
        <taxon>Actinomycetota</taxon>
        <taxon>Actinomycetes</taxon>
        <taxon>Kineosporiales</taxon>
        <taxon>Kineosporiaceae</taxon>
    </lineage>
</organism>
<dbReference type="PANTHER" id="PTHR30627">
    <property type="entry name" value="PEPTIDOGLYCAN D,D-TRANSPEPTIDASE"/>
    <property type="match status" value="1"/>
</dbReference>
<feature type="region of interest" description="Disordered" evidence="1">
    <location>
        <begin position="15"/>
        <end position="36"/>
    </location>
</feature>
<dbReference type="Pfam" id="PF00905">
    <property type="entry name" value="Transpeptidase"/>
    <property type="match status" value="1"/>
</dbReference>